<gene>
    <name evidence="2" type="ORF">APR42_05120</name>
</gene>
<dbReference type="PANTHER" id="PTHR40459">
    <property type="entry name" value="CONSERVED HYPOTHETICAL ALANINE AND LEUCINE RICH PROTEIN"/>
    <property type="match status" value="1"/>
</dbReference>
<keyword evidence="3" id="KW-1185">Reference proteome</keyword>
<dbReference type="Proteomes" id="UP000051643">
    <property type="component" value="Unassembled WGS sequence"/>
</dbReference>
<dbReference type="STRING" id="270918.APR42_05120"/>
<dbReference type="InterPro" id="IPR037108">
    <property type="entry name" value="TM1727-like_C_sf"/>
</dbReference>
<feature type="domain" description="DUF2520" evidence="1">
    <location>
        <begin position="122"/>
        <end position="245"/>
    </location>
</feature>
<accession>A0A0Q9ZLJ3</accession>
<dbReference type="Gene3D" id="1.10.1040.20">
    <property type="entry name" value="ProC-like, C-terminal domain"/>
    <property type="match status" value="1"/>
</dbReference>
<dbReference type="Gene3D" id="3.40.50.720">
    <property type="entry name" value="NAD(P)-binding Rossmann-like Domain"/>
    <property type="match status" value="1"/>
</dbReference>
<dbReference type="SUPFAM" id="SSF48179">
    <property type="entry name" value="6-phosphogluconate dehydrogenase C-terminal domain-like"/>
    <property type="match status" value="1"/>
</dbReference>
<reference evidence="2" key="1">
    <citation type="submission" date="2015-10" db="EMBL/GenBank/DDBJ databases">
        <title>Draft genome sequence of Salegentibacter mishustinae KCTC 12263.</title>
        <authorList>
            <person name="Lin W."/>
            <person name="Zheng Q."/>
        </authorList>
    </citation>
    <scope>NUCLEOTIDE SEQUENCE [LARGE SCALE GENOMIC DNA]</scope>
    <source>
        <strain evidence="2">KCTC 12263</strain>
    </source>
</reference>
<evidence type="ECO:0000259" key="1">
    <source>
        <dbReference type="Pfam" id="PF10728"/>
    </source>
</evidence>
<dbReference type="EMBL" id="LKTP01000012">
    <property type="protein sequence ID" value="KRG29315.1"/>
    <property type="molecule type" value="Genomic_DNA"/>
</dbReference>
<evidence type="ECO:0000313" key="2">
    <source>
        <dbReference type="EMBL" id="KRG29315.1"/>
    </source>
</evidence>
<dbReference type="OrthoDB" id="9810755at2"/>
<name>A0A0Q9ZLJ3_9FLAO</name>
<dbReference type="RefSeq" id="WP_057481791.1">
    <property type="nucleotide sequence ID" value="NZ_BMWR01000003.1"/>
</dbReference>
<dbReference type="PANTHER" id="PTHR40459:SF1">
    <property type="entry name" value="CONSERVED HYPOTHETICAL ALANINE AND LEUCINE RICH PROTEIN"/>
    <property type="match status" value="1"/>
</dbReference>
<dbReference type="AlphaFoldDB" id="A0A0Q9ZLJ3"/>
<dbReference type="SUPFAM" id="SSF51735">
    <property type="entry name" value="NAD(P)-binding Rossmann-fold domains"/>
    <property type="match status" value="1"/>
</dbReference>
<sequence length="253" mass="28324">MIEMVILGTGNIAFHLFNAFSESENIRVIQVYNHRQESLKYFSNFTDTTTNIKNLKPAHFYLLALKDDVIPEIAEKLKSYVGIILHTSGAVGLNALDSTTNFGVFYPLQTFSKNKAVDFSKIPVCIEANSAENLEKIRSLASRITIDVREIDSEQRKALHVAAVFVNNFSNHLYSIGAEICAENKIDFSILKPLIAETASKIESLNPLEAQTGPALRNDQKTIETHLAFLSKKHKDIYSLLTQSIQDLHGKKL</sequence>
<organism evidence="2 3">
    <name type="scientific">Salegentibacter mishustinae</name>
    <dbReference type="NCBI Taxonomy" id="270918"/>
    <lineage>
        <taxon>Bacteria</taxon>
        <taxon>Pseudomonadati</taxon>
        <taxon>Bacteroidota</taxon>
        <taxon>Flavobacteriia</taxon>
        <taxon>Flavobacteriales</taxon>
        <taxon>Flavobacteriaceae</taxon>
        <taxon>Salegentibacter</taxon>
    </lineage>
</organism>
<dbReference type="InterPro" id="IPR018931">
    <property type="entry name" value="DUF2520"/>
</dbReference>
<proteinExistence type="predicted"/>
<dbReference type="InterPro" id="IPR008927">
    <property type="entry name" value="6-PGluconate_DH-like_C_sf"/>
</dbReference>
<comment type="caution">
    <text evidence="2">The sequence shown here is derived from an EMBL/GenBank/DDBJ whole genome shotgun (WGS) entry which is preliminary data.</text>
</comment>
<protein>
    <recommendedName>
        <fullName evidence="1">DUF2520 domain-containing protein</fullName>
    </recommendedName>
</protein>
<dbReference type="InterPro" id="IPR036291">
    <property type="entry name" value="NAD(P)-bd_dom_sf"/>
</dbReference>
<evidence type="ECO:0000313" key="3">
    <source>
        <dbReference type="Proteomes" id="UP000051643"/>
    </source>
</evidence>
<dbReference type="Pfam" id="PF10728">
    <property type="entry name" value="DUF2520"/>
    <property type="match status" value="1"/>
</dbReference>